<comment type="caution">
    <text evidence="3">The sequence shown here is derived from an EMBL/GenBank/DDBJ whole genome shotgun (WGS) entry which is preliminary data.</text>
</comment>
<dbReference type="Gene3D" id="2.60.120.10">
    <property type="entry name" value="Jelly Rolls"/>
    <property type="match status" value="1"/>
</dbReference>
<protein>
    <submittedName>
        <fullName evidence="3">Cupin domain-containing protein</fullName>
    </submittedName>
</protein>
<keyword evidence="1" id="KW-0732">Signal</keyword>
<reference evidence="3 4" key="1">
    <citation type="journal article" date="2018" name="Appl. Microbiol. Biotechnol.">
        <title>Co-cultivation of the strictly anaerobic methanogen Methanosarcina barkeri with aerobic methanotrophs in an oxygen-limited membrane bioreactor.</title>
        <authorList>
            <person name="In 't Zandt M.H."/>
            <person name="van den Bosch T.J.M."/>
            <person name="Rijkers R."/>
            <person name="van Kessel M.A.H.J."/>
            <person name="Jetten M.S.M."/>
            <person name="Welte C.U."/>
        </authorList>
    </citation>
    <scope>NUCLEOTIDE SEQUENCE [LARGE SCALE GENOMIC DNA]</scope>
    <source>
        <strain evidence="3 4">DSM 17706</strain>
    </source>
</reference>
<dbReference type="InterPro" id="IPR014710">
    <property type="entry name" value="RmlC-like_jellyroll"/>
</dbReference>
<feature type="domain" description="Cupin type-2" evidence="2">
    <location>
        <begin position="48"/>
        <end position="121"/>
    </location>
</feature>
<dbReference type="InterPro" id="IPR011051">
    <property type="entry name" value="RmlC_Cupin_sf"/>
</dbReference>
<feature type="chain" id="PRO_5015488390" evidence="1">
    <location>
        <begin position="21"/>
        <end position="139"/>
    </location>
</feature>
<dbReference type="InterPro" id="IPR013096">
    <property type="entry name" value="Cupin_2"/>
</dbReference>
<dbReference type="Pfam" id="PF07883">
    <property type="entry name" value="Cupin_2"/>
    <property type="match status" value="1"/>
</dbReference>
<dbReference type="OrthoDB" id="9813436at2"/>
<dbReference type="PANTHER" id="PTHR38599">
    <property type="entry name" value="CUPIN DOMAIN PROTEIN (AFU_ORTHOLOGUE AFUA_3G13620)"/>
    <property type="match status" value="1"/>
</dbReference>
<dbReference type="CDD" id="cd02234">
    <property type="entry name" value="cupin_BLR7677-like"/>
    <property type="match status" value="1"/>
</dbReference>
<dbReference type="PANTHER" id="PTHR38599:SF1">
    <property type="entry name" value="CUPIN DOMAIN PROTEIN (AFU_ORTHOLOGUE AFUA_3G13620)"/>
    <property type="match status" value="1"/>
</dbReference>
<proteinExistence type="predicted"/>
<evidence type="ECO:0000313" key="4">
    <source>
        <dbReference type="Proteomes" id="UP000245137"/>
    </source>
</evidence>
<dbReference type="Proteomes" id="UP000245137">
    <property type="component" value="Unassembled WGS sequence"/>
</dbReference>
<organism evidence="3 4">
    <name type="scientific">Methylosinus sporium</name>
    <dbReference type="NCBI Taxonomy" id="428"/>
    <lineage>
        <taxon>Bacteria</taxon>
        <taxon>Pseudomonadati</taxon>
        <taxon>Pseudomonadota</taxon>
        <taxon>Alphaproteobacteria</taxon>
        <taxon>Hyphomicrobiales</taxon>
        <taxon>Methylocystaceae</taxon>
        <taxon>Methylosinus</taxon>
    </lineage>
</organism>
<evidence type="ECO:0000256" key="1">
    <source>
        <dbReference type="SAM" id="SignalP"/>
    </source>
</evidence>
<dbReference type="SUPFAM" id="SSF51182">
    <property type="entry name" value="RmlC-like cupins"/>
    <property type="match status" value="1"/>
</dbReference>
<dbReference type="RefSeq" id="WP_108916757.1">
    <property type="nucleotide sequence ID" value="NZ_BGJY01000008.1"/>
</dbReference>
<evidence type="ECO:0000259" key="2">
    <source>
        <dbReference type="Pfam" id="PF07883"/>
    </source>
</evidence>
<feature type="signal peptide" evidence="1">
    <location>
        <begin position="1"/>
        <end position="20"/>
    </location>
</feature>
<accession>A0A2U1SS61</accession>
<sequence>MRPVAFFLFGLLALAPPAAAHDASGPQVTLLSRAEIPNLPGKSLVSVLVVYPPGGKSPPHRHAASGFIYAYVLAGAMRSATDAGAAELFRAGQSWFEPPGARHVVSENASDTEPARLLAIFVVDSSETLLTLPDAGERE</sequence>
<gene>
    <name evidence="3" type="ORF">C5689_08025</name>
</gene>
<dbReference type="AlphaFoldDB" id="A0A2U1SS61"/>
<keyword evidence="4" id="KW-1185">Reference proteome</keyword>
<dbReference type="EMBL" id="PUIV01000008">
    <property type="protein sequence ID" value="PWB94461.1"/>
    <property type="molecule type" value="Genomic_DNA"/>
</dbReference>
<name>A0A2U1SS61_METSR</name>
<evidence type="ECO:0000313" key="3">
    <source>
        <dbReference type="EMBL" id="PWB94461.1"/>
    </source>
</evidence>